<protein>
    <submittedName>
        <fullName evidence="2">BgtTE-56107</fullName>
    </submittedName>
</protein>
<evidence type="ECO:0000313" key="3">
    <source>
        <dbReference type="Proteomes" id="UP000324639"/>
    </source>
</evidence>
<evidence type="ECO:0000256" key="1">
    <source>
        <dbReference type="SAM" id="SignalP"/>
    </source>
</evidence>
<dbReference type="EMBL" id="LR026992">
    <property type="protein sequence ID" value="VDB92443.1"/>
    <property type="molecule type" value="Genomic_DNA"/>
</dbReference>
<keyword evidence="3" id="KW-1185">Reference proteome</keyword>
<sequence>MVWWYFILAGLPSKVMYSLDTYTTLVTACAKDTGDRRLPKVRY</sequence>
<dbReference type="Proteomes" id="UP000324639">
    <property type="component" value="Chromosome Bgt_-09"/>
</dbReference>
<gene>
    <name evidence="2" type="ORF">BGT96224V316_LOCUS7649</name>
</gene>
<dbReference type="AlphaFoldDB" id="A0A9X9QEZ5"/>
<feature type="chain" id="PRO_5040814343" evidence="1">
    <location>
        <begin position="18"/>
        <end position="43"/>
    </location>
</feature>
<feature type="signal peptide" evidence="1">
    <location>
        <begin position="1"/>
        <end position="17"/>
    </location>
</feature>
<keyword evidence="1" id="KW-0732">Signal</keyword>
<reference evidence="2 3" key="1">
    <citation type="submission" date="2018-08" db="EMBL/GenBank/DDBJ databases">
        <authorList>
            <person name="Muller C M."/>
        </authorList>
    </citation>
    <scope>NUCLEOTIDE SEQUENCE [LARGE SCALE GENOMIC DNA]</scope>
</reference>
<accession>A0A9X9QEZ5</accession>
<organism evidence="2 3">
    <name type="scientific">Blumeria graminis f. sp. tritici</name>
    <dbReference type="NCBI Taxonomy" id="62690"/>
    <lineage>
        <taxon>Eukaryota</taxon>
        <taxon>Fungi</taxon>
        <taxon>Dikarya</taxon>
        <taxon>Ascomycota</taxon>
        <taxon>Pezizomycotina</taxon>
        <taxon>Leotiomycetes</taxon>
        <taxon>Erysiphales</taxon>
        <taxon>Erysiphaceae</taxon>
        <taxon>Blumeria</taxon>
    </lineage>
</organism>
<proteinExistence type="predicted"/>
<evidence type="ECO:0000313" key="2">
    <source>
        <dbReference type="EMBL" id="VDB92443.1"/>
    </source>
</evidence>
<name>A0A9X9QEZ5_BLUGR</name>